<dbReference type="Gene3D" id="3.50.50.60">
    <property type="entry name" value="FAD/NAD(P)-binding domain"/>
    <property type="match status" value="1"/>
</dbReference>
<organism evidence="1 2">
    <name type="scientific">Bacteroides fragilis</name>
    <dbReference type="NCBI Taxonomy" id="817"/>
    <lineage>
        <taxon>Bacteria</taxon>
        <taxon>Pseudomonadati</taxon>
        <taxon>Bacteroidota</taxon>
        <taxon>Bacteroidia</taxon>
        <taxon>Bacteroidales</taxon>
        <taxon>Bacteroidaceae</taxon>
        <taxon>Bacteroides</taxon>
    </lineage>
</organism>
<accession>A0A3E5CJR9</accession>
<dbReference type="GO" id="GO:0005829">
    <property type="term" value="C:cytosol"/>
    <property type="evidence" value="ECO:0007669"/>
    <property type="project" value="TreeGrafter"/>
</dbReference>
<dbReference type="AlphaFoldDB" id="A0A3E5CJR9"/>
<proteinExistence type="predicted"/>
<dbReference type="InterPro" id="IPR002937">
    <property type="entry name" value="Amino_oxidase"/>
</dbReference>
<name>A0A3E5CJR9_BACFG</name>
<dbReference type="SUPFAM" id="SSF51971">
    <property type="entry name" value="Nucleotide-binding domain"/>
    <property type="match status" value="1"/>
</dbReference>
<dbReference type="GO" id="GO:0050660">
    <property type="term" value="F:flavin adenine dinucleotide binding"/>
    <property type="evidence" value="ECO:0007669"/>
    <property type="project" value="TreeGrafter"/>
</dbReference>
<dbReference type="EMBL" id="QSDG01000014">
    <property type="protein sequence ID" value="RGY67437.1"/>
    <property type="molecule type" value="Genomic_DNA"/>
</dbReference>
<comment type="caution">
    <text evidence="1">The sequence shown here is derived from an EMBL/GenBank/DDBJ whole genome shotgun (WGS) entry which is preliminary data.</text>
</comment>
<evidence type="ECO:0000313" key="2">
    <source>
        <dbReference type="Proteomes" id="UP000284614"/>
    </source>
</evidence>
<dbReference type="InterPro" id="IPR036188">
    <property type="entry name" value="FAD/NAD-bd_sf"/>
</dbReference>
<dbReference type="PANTHER" id="PTHR21197:SF0">
    <property type="entry name" value="UDP-GALACTOPYRANOSE MUTASE"/>
    <property type="match status" value="1"/>
</dbReference>
<evidence type="ECO:0000313" key="1">
    <source>
        <dbReference type="EMBL" id="RGY67437.1"/>
    </source>
</evidence>
<dbReference type="PANTHER" id="PTHR21197">
    <property type="entry name" value="UDP-GALACTOPYRANOSE MUTASE"/>
    <property type="match status" value="1"/>
</dbReference>
<dbReference type="Pfam" id="PF01593">
    <property type="entry name" value="Amino_oxidase"/>
    <property type="match status" value="1"/>
</dbReference>
<protein>
    <submittedName>
        <fullName evidence="1">LPS biosynthesis protein</fullName>
    </submittedName>
</protein>
<dbReference type="Proteomes" id="UP000284614">
    <property type="component" value="Unassembled WGS sequence"/>
</dbReference>
<sequence length="423" mass="49286">MEQVQYLIVGAGISGLSLARSLKGKSYLVVEKEPTAGGLCRTHYKNGYVWDFAGHFFHFSNEEIKSFFDKRVKADDLVFCNKETKIILKNKYIDYPFQTNIHQLEKQDFIDCLYDLYFKDSKENFKDFEEMLYAKFGKSITELFLKPYNEKLYACSLKKLDTNSMGRFFPYADLKDIIKNMKESRDSSYNNSFEYPKKGAQVFIEALLSDIDMDNLMLNTEVKNVDTKNKKATIESDGEEMTVEYEYLINTVPLNVFTELCNTEVPENVLSYNQVLVYNIGFDSALEDTSSHWIYFPEKKYCFYRVGFYNNILSETKGSTYVELGFDPNTEITEEIKDMYYHKTLEDLRDCGIVSDQKAVVHETLVINPGYVHITEQGKKWVERYMVEMAKKKVYSIGRYGAWTYCSMEDCMLQALKLSKEIG</sequence>
<dbReference type="GO" id="GO:0008767">
    <property type="term" value="F:UDP-galactopyranose mutase activity"/>
    <property type="evidence" value="ECO:0007669"/>
    <property type="project" value="TreeGrafter"/>
</dbReference>
<reference evidence="1 2" key="1">
    <citation type="submission" date="2018-08" db="EMBL/GenBank/DDBJ databases">
        <title>A genome reference for cultivated species of the human gut microbiota.</title>
        <authorList>
            <person name="Zou Y."/>
            <person name="Xue W."/>
            <person name="Luo G."/>
        </authorList>
    </citation>
    <scope>NUCLEOTIDE SEQUENCE [LARGE SCALE GENOMIC DNA]</scope>
    <source>
        <strain evidence="1 2">OF01-1</strain>
    </source>
</reference>
<dbReference type="GO" id="GO:0016491">
    <property type="term" value="F:oxidoreductase activity"/>
    <property type="evidence" value="ECO:0007669"/>
    <property type="project" value="InterPro"/>
</dbReference>
<dbReference type="RefSeq" id="WP_005808573.1">
    <property type="nucleotide sequence ID" value="NZ_CP119603.1"/>
</dbReference>
<gene>
    <name evidence="1" type="ORF">DXA27_15190</name>
</gene>